<dbReference type="AlphaFoldDB" id="A0A316DBA2"/>
<evidence type="ECO:0000313" key="3">
    <source>
        <dbReference type="Proteomes" id="UP000245634"/>
    </source>
</evidence>
<dbReference type="SUPFAM" id="SSF54631">
    <property type="entry name" value="CBS-domain pair"/>
    <property type="match status" value="1"/>
</dbReference>
<reference evidence="2 3" key="1">
    <citation type="submission" date="2018-05" db="EMBL/GenBank/DDBJ databases">
        <title>Genomic Encyclopedia of Type Strains, Phase IV (KMG-IV): sequencing the most valuable type-strain genomes for metagenomic binning, comparative biology and taxonomic classification.</title>
        <authorList>
            <person name="Goeker M."/>
        </authorList>
    </citation>
    <scope>NUCLEOTIDE SEQUENCE [LARGE SCALE GENOMIC DNA]</scope>
    <source>
        <strain evidence="2 3">DSM 18773</strain>
    </source>
</reference>
<sequence>MIVQQLKLEEHKVITIEPSATLKELLEVLDRCGYQHIPVVLDGVYYGMAGYAEVYKAHFDSGLEKQQFLSTTKVESVAINKNASIDEEGNMEEIFTKIDYVPFLAVLDKESHFNGILLKSTLFDMLRDALGMHKPGIRLTVSMPEMKGALGKFSEVVKDYSNIFGMLVLDDNTNFGYRRVSFKVSPDTDVDALTEDLKHIGVRVFHVTPVVQSI</sequence>
<dbReference type="OrthoDB" id="1706107at2"/>
<protein>
    <submittedName>
        <fullName evidence="2">CBS domain-containing protein</fullName>
    </submittedName>
</protein>
<accession>A0A316DBA2</accession>
<proteinExistence type="predicted"/>
<dbReference type="InterPro" id="IPR000644">
    <property type="entry name" value="CBS_dom"/>
</dbReference>
<dbReference type="RefSeq" id="WP_109688452.1">
    <property type="nucleotide sequence ID" value="NZ_QGGL01000006.1"/>
</dbReference>
<dbReference type="Proteomes" id="UP000245634">
    <property type="component" value="Unassembled WGS sequence"/>
</dbReference>
<dbReference type="Pfam" id="PF00571">
    <property type="entry name" value="CBS"/>
    <property type="match status" value="1"/>
</dbReference>
<evidence type="ECO:0000259" key="1">
    <source>
        <dbReference type="Pfam" id="PF00571"/>
    </source>
</evidence>
<organism evidence="2 3">
    <name type="scientific">Tumebacillus permanentifrigoris</name>
    <dbReference type="NCBI Taxonomy" id="378543"/>
    <lineage>
        <taxon>Bacteria</taxon>
        <taxon>Bacillati</taxon>
        <taxon>Bacillota</taxon>
        <taxon>Bacilli</taxon>
        <taxon>Bacillales</taxon>
        <taxon>Alicyclobacillaceae</taxon>
        <taxon>Tumebacillus</taxon>
    </lineage>
</organism>
<gene>
    <name evidence="2" type="ORF">C7459_106176</name>
</gene>
<dbReference type="Gene3D" id="3.10.580.10">
    <property type="entry name" value="CBS-domain"/>
    <property type="match status" value="1"/>
</dbReference>
<dbReference type="InterPro" id="IPR046342">
    <property type="entry name" value="CBS_dom_sf"/>
</dbReference>
<dbReference type="CDD" id="cd02205">
    <property type="entry name" value="CBS_pair_SF"/>
    <property type="match status" value="1"/>
</dbReference>
<feature type="domain" description="CBS" evidence="1">
    <location>
        <begin position="11"/>
        <end position="49"/>
    </location>
</feature>
<evidence type="ECO:0000313" key="2">
    <source>
        <dbReference type="EMBL" id="PWK13896.1"/>
    </source>
</evidence>
<comment type="caution">
    <text evidence="2">The sequence shown here is derived from an EMBL/GenBank/DDBJ whole genome shotgun (WGS) entry which is preliminary data.</text>
</comment>
<keyword evidence="3" id="KW-1185">Reference proteome</keyword>
<dbReference type="EMBL" id="QGGL01000006">
    <property type="protein sequence ID" value="PWK13896.1"/>
    <property type="molecule type" value="Genomic_DNA"/>
</dbReference>
<name>A0A316DBA2_9BACL</name>